<keyword evidence="3 5" id="KW-1133">Transmembrane helix</keyword>
<comment type="subcellular location">
    <subcellularLocation>
        <location evidence="1">Membrane</location>
        <topology evidence="1">Multi-pass membrane protein</topology>
    </subcellularLocation>
</comment>
<reference evidence="7" key="1">
    <citation type="journal article" date="2020" name="mSystems">
        <title>Genome- and Community-Level Interaction Insights into Carbon Utilization and Element Cycling Functions of Hydrothermarchaeota in Hydrothermal Sediment.</title>
        <authorList>
            <person name="Zhou Z."/>
            <person name="Liu Y."/>
            <person name="Xu W."/>
            <person name="Pan J."/>
            <person name="Luo Z.H."/>
            <person name="Li M."/>
        </authorList>
    </citation>
    <scope>NUCLEOTIDE SEQUENCE [LARGE SCALE GENOMIC DNA]</scope>
    <source>
        <strain evidence="7">HyVt-460</strain>
    </source>
</reference>
<feature type="transmembrane region" description="Helical" evidence="5">
    <location>
        <begin position="49"/>
        <end position="69"/>
    </location>
</feature>
<gene>
    <name evidence="7" type="ORF">ENJ15_08090</name>
</gene>
<proteinExistence type="predicted"/>
<keyword evidence="2 5" id="KW-0812">Transmembrane</keyword>
<evidence type="ECO:0000313" key="7">
    <source>
        <dbReference type="EMBL" id="HHM02962.1"/>
    </source>
</evidence>
<dbReference type="GO" id="GO:0008273">
    <property type="term" value="F:calcium, potassium:sodium antiporter activity"/>
    <property type="evidence" value="ECO:0007669"/>
    <property type="project" value="TreeGrafter"/>
</dbReference>
<dbReference type="GO" id="GO:0005262">
    <property type="term" value="F:calcium channel activity"/>
    <property type="evidence" value="ECO:0007669"/>
    <property type="project" value="TreeGrafter"/>
</dbReference>
<evidence type="ECO:0000259" key="6">
    <source>
        <dbReference type="Pfam" id="PF01699"/>
    </source>
</evidence>
<evidence type="ECO:0000256" key="4">
    <source>
        <dbReference type="ARBA" id="ARBA00023136"/>
    </source>
</evidence>
<name>A0A7V5VFC4_CALAY</name>
<feature type="transmembrane region" description="Helical" evidence="5">
    <location>
        <begin position="265"/>
        <end position="290"/>
    </location>
</feature>
<sequence length="344" mass="37774">MAARGRNVMKASFIQWNFFDMLIEVVLFFCGLGLLYAGAELLVGSASRIALLLKVAPIVVGLTVVAFGTSSPEFLVSFMAALRGQIDVAVGNIVGSNIANIGLVLAFSTLLRPIRRIMANIKEELIWVLAATLLFWFFASDNVFVWYEGAILTLGIFLFTGILIRQSIRDRNLSAEDVPPVETRWHWLDRQTKVIKMILFSIGVVAGIAVLSWGSRLTIDSAVSIAAHLGVSQIVIGLTMVAFGTSLPELATGIISVVKKENEILVGNVIGSNLFNILGVAGPIALFFNIPVREHALVFDFPVMMVFTILLFVALWVYKSLNRLFGFLFFAAYISYILYTIWAG</sequence>
<dbReference type="InterPro" id="IPR044880">
    <property type="entry name" value="NCX_ion-bd_dom_sf"/>
</dbReference>
<dbReference type="InterPro" id="IPR004837">
    <property type="entry name" value="NaCa_Exmemb"/>
</dbReference>
<keyword evidence="4 5" id="KW-0472">Membrane</keyword>
<dbReference type="EMBL" id="DRLI01000315">
    <property type="protein sequence ID" value="HHM02962.1"/>
    <property type="molecule type" value="Genomic_DNA"/>
</dbReference>
<protein>
    <submittedName>
        <fullName evidence="7">Calcium/sodium antiporter</fullName>
    </submittedName>
</protein>
<feature type="transmembrane region" description="Helical" evidence="5">
    <location>
        <begin position="16"/>
        <end position="37"/>
    </location>
</feature>
<dbReference type="Proteomes" id="UP000885771">
    <property type="component" value="Unassembled WGS sequence"/>
</dbReference>
<feature type="transmembrane region" description="Helical" evidence="5">
    <location>
        <begin position="145"/>
        <end position="164"/>
    </location>
</feature>
<feature type="transmembrane region" description="Helical" evidence="5">
    <location>
        <begin position="194"/>
        <end position="213"/>
    </location>
</feature>
<dbReference type="GO" id="GO:0005886">
    <property type="term" value="C:plasma membrane"/>
    <property type="evidence" value="ECO:0007669"/>
    <property type="project" value="TreeGrafter"/>
</dbReference>
<organism evidence="7">
    <name type="scientific">Caldithrix abyssi</name>
    <dbReference type="NCBI Taxonomy" id="187145"/>
    <lineage>
        <taxon>Bacteria</taxon>
        <taxon>Pseudomonadati</taxon>
        <taxon>Calditrichota</taxon>
        <taxon>Calditrichia</taxon>
        <taxon>Calditrichales</taxon>
        <taxon>Calditrichaceae</taxon>
        <taxon>Caldithrix</taxon>
    </lineage>
</organism>
<feature type="transmembrane region" description="Helical" evidence="5">
    <location>
        <begin position="324"/>
        <end position="342"/>
    </location>
</feature>
<evidence type="ECO:0000256" key="5">
    <source>
        <dbReference type="SAM" id="Phobius"/>
    </source>
</evidence>
<dbReference type="PANTHER" id="PTHR10846">
    <property type="entry name" value="SODIUM/POTASSIUM/CALCIUM EXCHANGER"/>
    <property type="match status" value="1"/>
</dbReference>
<feature type="transmembrane region" description="Helical" evidence="5">
    <location>
        <begin position="123"/>
        <end position="139"/>
    </location>
</feature>
<evidence type="ECO:0000256" key="3">
    <source>
        <dbReference type="ARBA" id="ARBA00022989"/>
    </source>
</evidence>
<evidence type="ECO:0000256" key="2">
    <source>
        <dbReference type="ARBA" id="ARBA00022692"/>
    </source>
</evidence>
<dbReference type="InterPro" id="IPR004481">
    <property type="entry name" value="K/Na/Ca-exchanger"/>
</dbReference>
<dbReference type="Pfam" id="PF01699">
    <property type="entry name" value="Na_Ca_ex"/>
    <property type="match status" value="2"/>
</dbReference>
<dbReference type="AlphaFoldDB" id="A0A7V5VFC4"/>
<feature type="domain" description="Sodium/calcium exchanger membrane region" evidence="6">
    <location>
        <begin position="25"/>
        <end position="162"/>
    </location>
</feature>
<dbReference type="GO" id="GO:0006874">
    <property type="term" value="P:intracellular calcium ion homeostasis"/>
    <property type="evidence" value="ECO:0007669"/>
    <property type="project" value="TreeGrafter"/>
</dbReference>
<dbReference type="NCBIfam" id="TIGR00367">
    <property type="entry name" value="calcium/sodium antiporter"/>
    <property type="match status" value="1"/>
</dbReference>
<feature type="transmembrane region" description="Helical" evidence="5">
    <location>
        <begin position="225"/>
        <end position="244"/>
    </location>
</feature>
<feature type="transmembrane region" description="Helical" evidence="5">
    <location>
        <begin position="296"/>
        <end position="317"/>
    </location>
</feature>
<dbReference type="Gene3D" id="1.20.1420.30">
    <property type="entry name" value="NCX, central ion-binding region"/>
    <property type="match status" value="2"/>
</dbReference>
<accession>A0A7V5VFC4</accession>
<feature type="domain" description="Sodium/calcium exchanger membrane region" evidence="6">
    <location>
        <begin position="202"/>
        <end position="342"/>
    </location>
</feature>
<comment type="caution">
    <text evidence="7">The sequence shown here is derived from an EMBL/GenBank/DDBJ whole genome shotgun (WGS) entry which is preliminary data.</text>
</comment>
<dbReference type="PANTHER" id="PTHR10846:SF8">
    <property type="entry name" value="INNER MEMBRANE PROTEIN YRBG"/>
    <property type="match status" value="1"/>
</dbReference>
<evidence type="ECO:0000256" key="1">
    <source>
        <dbReference type="ARBA" id="ARBA00004141"/>
    </source>
</evidence>
<feature type="transmembrane region" description="Helical" evidence="5">
    <location>
        <begin position="89"/>
        <end position="111"/>
    </location>
</feature>